<dbReference type="EMBL" id="CM026431">
    <property type="protein sequence ID" value="KAG0559278.1"/>
    <property type="molecule type" value="Genomic_DNA"/>
</dbReference>
<sequence>MIAKKAFPCRVDISAENRCGTALLLSRLVWCSISGDNGRCIRTKHPHGQNTSACVNRSAWEPCQENGDQETENGEGSERGREREREGPVRRGSGVHERSGEGSKGLKAGSPSIATSSTEP</sequence>
<name>A0A8T0GNF2_CERPU</name>
<feature type="compositionally biased region" description="Basic and acidic residues" evidence="1">
    <location>
        <begin position="76"/>
        <end position="101"/>
    </location>
</feature>
<reference evidence="2" key="1">
    <citation type="submission" date="2020-06" db="EMBL/GenBank/DDBJ databases">
        <title>WGS assembly of Ceratodon purpureus strain R40.</title>
        <authorList>
            <person name="Carey S.B."/>
            <person name="Jenkins J."/>
            <person name="Shu S."/>
            <person name="Lovell J.T."/>
            <person name="Sreedasyam A."/>
            <person name="Maumus F."/>
            <person name="Tiley G.P."/>
            <person name="Fernandez-Pozo N."/>
            <person name="Barry K."/>
            <person name="Chen C."/>
            <person name="Wang M."/>
            <person name="Lipzen A."/>
            <person name="Daum C."/>
            <person name="Saski C.A."/>
            <person name="Payton A.C."/>
            <person name="Mcbreen J.C."/>
            <person name="Conrad R.E."/>
            <person name="Kollar L.M."/>
            <person name="Olsson S."/>
            <person name="Huttunen S."/>
            <person name="Landis J.B."/>
            <person name="Wickett N.J."/>
            <person name="Johnson M.G."/>
            <person name="Rensing S.A."/>
            <person name="Grimwood J."/>
            <person name="Schmutz J."/>
            <person name="Mcdaniel S.F."/>
        </authorList>
    </citation>
    <scope>NUCLEOTIDE SEQUENCE</scope>
    <source>
        <strain evidence="2">R40</strain>
    </source>
</reference>
<organism evidence="2 3">
    <name type="scientific">Ceratodon purpureus</name>
    <name type="common">Fire moss</name>
    <name type="synonym">Dicranum purpureum</name>
    <dbReference type="NCBI Taxonomy" id="3225"/>
    <lineage>
        <taxon>Eukaryota</taxon>
        <taxon>Viridiplantae</taxon>
        <taxon>Streptophyta</taxon>
        <taxon>Embryophyta</taxon>
        <taxon>Bryophyta</taxon>
        <taxon>Bryophytina</taxon>
        <taxon>Bryopsida</taxon>
        <taxon>Dicranidae</taxon>
        <taxon>Pseudoditrichales</taxon>
        <taxon>Ditrichaceae</taxon>
        <taxon>Ceratodon</taxon>
    </lineage>
</organism>
<protein>
    <submittedName>
        <fullName evidence="2">Uncharacterized protein</fullName>
    </submittedName>
</protein>
<proteinExistence type="predicted"/>
<comment type="caution">
    <text evidence="2">The sequence shown here is derived from an EMBL/GenBank/DDBJ whole genome shotgun (WGS) entry which is preliminary data.</text>
</comment>
<gene>
    <name evidence="2" type="ORF">KC19_10G093000</name>
</gene>
<keyword evidence="3" id="KW-1185">Reference proteome</keyword>
<accession>A0A8T0GNF2</accession>
<dbReference type="AlphaFoldDB" id="A0A8T0GNF2"/>
<evidence type="ECO:0000313" key="2">
    <source>
        <dbReference type="EMBL" id="KAG0559278.1"/>
    </source>
</evidence>
<feature type="region of interest" description="Disordered" evidence="1">
    <location>
        <begin position="61"/>
        <end position="120"/>
    </location>
</feature>
<evidence type="ECO:0000256" key="1">
    <source>
        <dbReference type="SAM" id="MobiDB-lite"/>
    </source>
</evidence>
<evidence type="ECO:0000313" key="3">
    <source>
        <dbReference type="Proteomes" id="UP000822688"/>
    </source>
</evidence>
<dbReference type="Proteomes" id="UP000822688">
    <property type="component" value="Chromosome 10"/>
</dbReference>